<dbReference type="Gene3D" id="3.30.70.330">
    <property type="match status" value="1"/>
</dbReference>
<keyword evidence="1" id="KW-0694">RNA-binding</keyword>
<dbReference type="Proteomes" id="UP001497480">
    <property type="component" value="Unassembled WGS sequence"/>
</dbReference>
<evidence type="ECO:0000256" key="1">
    <source>
        <dbReference type="ARBA" id="ARBA00022884"/>
    </source>
</evidence>
<accession>A0AAV1YGZ7</accession>
<dbReference type="InterPro" id="IPR012677">
    <property type="entry name" value="Nucleotide-bd_a/b_plait_sf"/>
</dbReference>
<sequence length="186" mass="20599">MVLKQHSLFSYGEASTISTLGLGRGVGGFPGYSLPDPSSWSGGPDLKPNGSGVNYGGSYQLMQFTGLDLRQYLNLQMLQILYILKGSLPAAQKENYSYSLTSSLDIFRPFVGYRGVRLVSKESKHRGRDPLILCFVDFENPACAATAMIALKGYKVHEFYSQSSHLRLQFSRYPGPRSRLGSRGKR</sequence>
<name>A0AAV1YGZ7_LUPLU</name>
<evidence type="ECO:0000313" key="3">
    <source>
        <dbReference type="Proteomes" id="UP001497480"/>
    </source>
</evidence>
<dbReference type="InterPro" id="IPR035979">
    <property type="entry name" value="RBD_domain_sf"/>
</dbReference>
<dbReference type="AlphaFoldDB" id="A0AAV1YGZ7"/>
<evidence type="ECO:0008006" key="4">
    <source>
        <dbReference type="Google" id="ProtNLM"/>
    </source>
</evidence>
<gene>
    <name evidence="2" type="ORF">LLUT_LOCUS34377</name>
</gene>
<dbReference type="SUPFAM" id="SSF54928">
    <property type="entry name" value="RNA-binding domain, RBD"/>
    <property type="match status" value="1"/>
</dbReference>
<comment type="caution">
    <text evidence="2">The sequence shown here is derived from an EMBL/GenBank/DDBJ whole genome shotgun (WGS) entry which is preliminary data.</text>
</comment>
<proteinExistence type="predicted"/>
<reference evidence="2 3" key="1">
    <citation type="submission" date="2024-03" db="EMBL/GenBank/DDBJ databases">
        <authorList>
            <person name="Martinez-Hernandez J."/>
        </authorList>
    </citation>
    <scope>NUCLEOTIDE SEQUENCE [LARGE SCALE GENOMIC DNA]</scope>
</reference>
<protein>
    <recommendedName>
        <fullName evidence="4">RRM domain-containing protein</fullName>
    </recommendedName>
</protein>
<evidence type="ECO:0000313" key="2">
    <source>
        <dbReference type="EMBL" id="CAL0333317.1"/>
    </source>
</evidence>
<organism evidence="2 3">
    <name type="scientific">Lupinus luteus</name>
    <name type="common">European yellow lupine</name>
    <dbReference type="NCBI Taxonomy" id="3873"/>
    <lineage>
        <taxon>Eukaryota</taxon>
        <taxon>Viridiplantae</taxon>
        <taxon>Streptophyta</taxon>
        <taxon>Embryophyta</taxon>
        <taxon>Tracheophyta</taxon>
        <taxon>Spermatophyta</taxon>
        <taxon>Magnoliopsida</taxon>
        <taxon>eudicotyledons</taxon>
        <taxon>Gunneridae</taxon>
        <taxon>Pentapetalae</taxon>
        <taxon>rosids</taxon>
        <taxon>fabids</taxon>
        <taxon>Fabales</taxon>
        <taxon>Fabaceae</taxon>
        <taxon>Papilionoideae</taxon>
        <taxon>50 kb inversion clade</taxon>
        <taxon>genistoids sensu lato</taxon>
        <taxon>core genistoids</taxon>
        <taxon>Genisteae</taxon>
        <taxon>Lupinus</taxon>
    </lineage>
</organism>
<dbReference type="PANTHER" id="PTHR10501">
    <property type="entry name" value="U1 SMALL NUCLEAR RIBONUCLEOPROTEIN A/U2 SMALL NUCLEAR RIBONUCLEOPROTEIN B"/>
    <property type="match status" value="1"/>
</dbReference>
<dbReference type="EMBL" id="CAXHTB010000025">
    <property type="protein sequence ID" value="CAL0333317.1"/>
    <property type="molecule type" value="Genomic_DNA"/>
</dbReference>
<dbReference type="GO" id="GO:0003723">
    <property type="term" value="F:RNA binding"/>
    <property type="evidence" value="ECO:0007669"/>
    <property type="project" value="UniProtKB-KW"/>
</dbReference>
<keyword evidence="3" id="KW-1185">Reference proteome</keyword>